<dbReference type="InterPro" id="IPR011701">
    <property type="entry name" value="MFS"/>
</dbReference>
<evidence type="ECO:0000259" key="5">
    <source>
        <dbReference type="PROSITE" id="PS50850"/>
    </source>
</evidence>
<keyword evidence="4" id="KW-0812">Transmembrane</keyword>
<evidence type="ECO:0000256" key="1">
    <source>
        <dbReference type="ARBA" id="ARBA00004141"/>
    </source>
</evidence>
<feature type="transmembrane region" description="Helical" evidence="4">
    <location>
        <begin position="321"/>
        <end position="339"/>
    </location>
</feature>
<evidence type="ECO:0000256" key="4">
    <source>
        <dbReference type="SAM" id="Phobius"/>
    </source>
</evidence>
<feature type="transmembrane region" description="Helical" evidence="4">
    <location>
        <begin position="93"/>
        <end position="112"/>
    </location>
</feature>
<protein>
    <submittedName>
        <fullName evidence="6">Major facilitator superfamily domain-containing protein</fullName>
    </submittedName>
</protein>
<dbReference type="PANTHER" id="PTHR11360">
    <property type="entry name" value="MONOCARBOXYLATE TRANSPORTER"/>
    <property type="match status" value="1"/>
</dbReference>
<name>A0ABR2UPH0_9PEZI</name>
<dbReference type="InterPro" id="IPR020846">
    <property type="entry name" value="MFS_dom"/>
</dbReference>
<comment type="caution">
    <text evidence="6">The sequence shown here is derived from an EMBL/GenBank/DDBJ whole genome shotgun (WGS) entry which is preliminary data.</text>
</comment>
<dbReference type="Pfam" id="PF07690">
    <property type="entry name" value="MFS_1"/>
    <property type="match status" value="1"/>
</dbReference>
<dbReference type="SUPFAM" id="SSF103473">
    <property type="entry name" value="MFS general substrate transporter"/>
    <property type="match status" value="1"/>
</dbReference>
<feature type="region of interest" description="Disordered" evidence="3">
    <location>
        <begin position="1"/>
        <end position="24"/>
    </location>
</feature>
<feature type="transmembrane region" description="Helical" evidence="4">
    <location>
        <begin position="414"/>
        <end position="435"/>
    </location>
</feature>
<evidence type="ECO:0000256" key="3">
    <source>
        <dbReference type="SAM" id="MobiDB-lite"/>
    </source>
</evidence>
<comment type="subcellular location">
    <subcellularLocation>
        <location evidence="1">Membrane</location>
        <topology evidence="1">Multi-pass membrane protein</topology>
    </subcellularLocation>
</comment>
<dbReference type="Proteomes" id="UP001408356">
    <property type="component" value="Unassembled WGS sequence"/>
</dbReference>
<dbReference type="InterPro" id="IPR050327">
    <property type="entry name" value="Proton-linked_MCT"/>
</dbReference>
<keyword evidence="4" id="KW-1133">Transmembrane helix</keyword>
<reference evidence="6 7" key="1">
    <citation type="journal article" date="2024" name="J. Plant Pathol.">
        <title>Sequence and assembly of the genome of Seiridium unicorne, isolate CBS 538.82, causal agent of cypress canker disease.</title>
        <authorList>
            <person name="Scali E."/>
            <person name="Rocca G.D."/>
            <person name="Danti R."/>
            <person name="Garbelotto M."/>
            <person name="Barberini S."/>
            <person name="Baroncelli R."/>
            <person name="Emiliani G."/>
        </authorList>
    </citation>
    <scope>NUCLEOTIDE SEQUENCE [LARGE SCALE GENOMIC DNA]</scope>
    <source>
        <strain evidence="6 7">BM-138-508</strain>
    </source>
</reference>
<keyword evidence="4" id="KW-0472">Membrane</keyword>
<feature type="transmembrane region" description="Helical" evidence="4">
    <location>
        <begin position="383"/>
        <end position="402"/>
    </location>
</feature>
<comment type="similarity">
    <text evidence="2">Belongs to the major facilitator superfamily. Monocarboxylate porter (TC 2.A.1.13) family.</text>
</comment>
<evidence type="ECO:0000313" key="7">
    <source>
        <dbReference type="Proteomes" id="UP001408356"/>
    </source>
</evidence>
<feature type="transmembrane region" description="Helical" evidence="4">
    <location>
        <begin position="345"/>
        <end position="371"/>
    </location>
</feature>
<sequence>MTITTEEEKATGLPAPTISDPDSVEQTLGQETIEASPPTQVSPSVPDGGREAWLVVAGSMIALFHTWGVVNSFGVYQTYYETELLSTSSSSDISWIGSLQASLLMMGGVFAGPLYDAGYFRQMLIAGNFLVILGMFMTSLCTKYWQVVLAQGVCVGLGCAIMFLPSAAVVSQWFAKRRALALGVQSVGSPIAGIVLPIIFGQLQPKIGFGWATRVIAFLMLALSAIPIVFMKTRVPPSAQKRAFFDKSVATDAPFLVFIAANFFAFIGLYVPFFYVQLYSIEYGISSVEFSPYFITILNAGSVLGRLLPNYLADHFGSVHVLILVSFAAAVLAFAWMGITNLAGLIVFCILYGAFSGGVVSVTPSAIVPYCPDMGRLGTRMGLSFFLSGISVLIGTPIGGAILGNGSDQAWKGIIAYSGATLLIAAVLLSLSLFLHRKRAREKGTS</sequence>
<evidence type="ECO:0000256" key="2">
    <source>
        <dbReference type="ARBA" id="ARBA00006727"/>
    </source>
</evidence>
<organism evidence="6 7">
    <name type="scientific">Seiridium unicorne</name>
    <dbReference type="NCBI Taxonomy" id="138068"/>
    <lineage>
        <taxon>Eukaryota</taxon>
        <taxon>Fungi</taxon>
        <taxon>Dikarya</taxon>
        <taxon>Ascomycota</taxon>
        <taxon>Pezizomycotina</taxon>
        <taxon>Sordariomycetes</taxon>
        <taxon>Xylariomycetidae</taxon>
        <taxon>Amphisphaeriales</taxon>
        <taxon>Sporocadaceae</taxon>
        <taxon>Seiridium</taxon>
    </lineage>
</organism>
<dbReference type="CDD" id="cd17352">
    <property type="entry name" value="MFS_MCT_SLC16"/>
    <property type="match status" value="1"/>
</dbReference>
<accession>A0ABR2UPH0</accession>
<feature type="transmembrane region" description="Helical" evidence="4">
    <location>
        <begin position="119"/>
        <end position="138"/>
    </location>
</feature>
<feature type="transmembrane region" description="Helical" evidence="4">
    <location>
        <begin position="290"/>
        <end position="309"/>
    </location>
</feature>
<feature type="transmembrane region" description="Helical" evidence="4">
    <location>
        <begin position="179"/>
        <end position="199"/>
    </location>
</feature>
<feature type="compositionally biased region" description="Basic and acidic residues" evidence="3">
    <location>
        <begin position="1"/>
        <end position="10"/>
    </location>
</feature>
<dbReference type="Gene3D" id="1.20.1250.20">
    <property type="entry name" value="MFS general substrate transporter like domains"/>
    <property type="match status" value="1"/>
</dbReference>
<feature type="transmembrane region" description="Helical" evidence="4">
    <location>
        <begin position="253"/>
        <end position="278"/>
    </location>
</feature>
<dbReference type="PANTHER" id="PTHR11360:SF234">
    <property type="entry name" value="MFS-TYPE TRANSPORTER DBAD-RELATED"/>
    <property type="match status" value="1"/>
</dbReference>
<proteinExistence type="inferred from homology"/>
<dbReference type="EMBL" id="JARVKF010000407">
    <property type="protein sequence ID" value="KAK9416331.1"/>
    <property type="molecule type" value="Genomic_DNA"/>
</dbReference>
<feature type="transmembrane region" description="Helical" evidence="4">
    <location>
        <begin position="52"/>
        <end position="73"/>
    </location>
</feature>
<feature type="domain" description="Major facilitator superfamily (MFS) profile" evidence="5">
    <location>
        <begin position="52"/>
        <end position="438"/>
    </location>
</feature>
<gene>
    <name evidence="6" type="ORF">SUNI508_01748</name>
</gene>
<evidence type="ECO:0000313" key="6">
    <source>
        <dbReference type="EMBL" id="KAK9416331.1"/>
    </source>
</evidence>
<feature type="transmembrane region" description="Helical" evidence="4">
    <location>
        <begin position="144"/>
        <end position="167"/>
    </location>
</feature>
<feature type="transmembrane region" description="Helical" evidence="4">
    <location>
        <begin position="211"/>
        <end position="232"/>
    </location>
</feature>
<dbReference type="PROSITE" id="PS50850">
    <property type="entry name" value="MFS"/>
    <property type="match status" value="1"/>
</dbReference>
<dbReference type="InterPro" id="IPR036259">
    <property type="entry name" value="MFS_trans_sf"/>
</dbReference>
<keyword evidence="7" id="KW-1185">Reference proteome</keyword>